<dbReference type="Gene3D" id="3.30.9.10">
    <property type="entry name" value="D-Amino Acid Oxidase, subunit A, domain 2"/>
    <property type="match status" value="1"/>
</dbReference>
<name>A0AAF1KMI6_9PROT</name>
<dbReference type="AlphaFoldDB" id="A0AAF1KMI6"/>
<proteinExistence type="inferred from homology"/>
<organism evidence="6 7">
    <name type="scientific">Plastoroseomonas arctica</name>
    <dbReference type="NCBI Taxonomy" id="1509237"/>
    <lineage>
        <taxon>Bacteria</taxon>
        <taxon>Pseudomonadati</taxon>
        <taxon>Pseudomonadota</taxon>
        <taxon>Alphaproteobacteria</taxon>
        <taxon>Acetobacterales</taxon>
        <taxon>Acetobacteraceae</taxon>
        <taxon>Plastoroseomonas</taxon>
    </lineage>
</organism>
<evidence type="ECO:0000313" key="6">
    <source>
        <dbReference type="EMBL" id="MBR0653503.1"/>
    </source>
</evidence>
<evidence type="ECO:0000256" key="4">
    <source>
        <dbReference type="ARBA" id="ARBA00023002"/>
    </source>
</evidence>
<dbReference type="InterPro" id="IPR017741">
    <property type="entry name" value="FAD-dependent_OxRdtase_HpnW"/>
</dbReference>
<comment type="cofactor">
    <cofactor evidence="1">
        <name>FAD</name>
        <dbReference type="ChEBI" id="CHEBI:57692"/>
    </cofactor>
</comment>
<dbReference type="SUPFAM" id="SSF51971">
    <property type="entry name" value="Nucleotide-binding domain"/>
    <property type="match status" value="1"/>
</dbReference>
<comment type="caution">
    <text evidence="6">The sequence shown here is derived from an EMBL/GenBank/DDBJ whole genome shotgun (WGS) entry which is preliminary data.</text>
</comment>
<feature type="domain" description="FAD dependent oxidoreductase" evidence="5">
    <location>
        <begin position="7"/>
        <end position="362"/>
    </location>
</feature>
<protein>
    <submittedName>
        <fullName evidence="6">TIGR03364 family FAD-dependent oxidoreductase</fullName>
    </submittedName>
</protein>
<dbReference type="EMBL" id="JAAEDH010000001">
    <property type="protein sequence ID" value="MBR0653503.1"/>
    <property type="molecule type" value="Genomic_DNA"/>
</dbReference>
<comment type="similarity">
    <text evidence="2">Belongs to the DadA oxidoreductase family.</text>
</comment>
<dbReference type="Proteomes" id="UP001196068">
    <property type="component" value="Unassembled WGS sequence"/>
</dbReference>
<reference evidence="6" key="1">
    <citation type="submission" date="2020-01" db="EMBL/GenBank/DDBJ databases">
        <authorList>
            <person name="Rat A."/>
        </authorList>
    </citation>
    <scope>NUCLEOTIDE SEQUENCE</scope>
    <source>
        <strain evidence="6">LMG 28251</strain>
    </source>
</reference>
<evidence type="ECO:0000256" key="1">
    <source>
        <dbReference type="ARBA" id="ARBA00001974"/>
    </source>
</evidence>
<keyword evidence="3" id="KW-0285">Flavoprotein</keyword>
<keyword evidence="4" id="KW-0560">Oxidoreductase</keyword>
<dbReference type="InterPro" id="IPR006076">
    <property type="entry name" value="FAD-dep_OxRdtase"/>
</dbReference>
<evidence type="ECO:0000259" key="5">
    <source>
        <dbReference type="Pfam" id="PF01266"/>
    </source>
</evidence>
<evidence type="ECO:0000256" key="2">
    <source>
        <dbReference type="ARBA" id="ARBA00009410"/>
    </source>
</evidence>
<dbReference type="GO" id="GO:0016491">
    <property type="term" value="F:oxidoreductase activity"/>
    <property type="evidence" value="ECO:0007669"/>
    <property type="project" value="UniProtKB-KW"/>
</dbReference>
<evidence type="ECO:0000256" key="3">
    <source>
        <dbReference type="ARBA" id="ARBA00022630"/>
    </source>
</evidence>
<dbReference type="Gene3D" id="3.50.50.60">
    <property type="entry name" value="FAD/NAD(P)-binding domain"/>
    <property type="match status" value="1"/>
</dbReference>
<dbReference type="NCBIfam" id="TIGR03364">
    <property type="entry name" value="HpnW_proposed"/>
    <property type="match status" value="1"/>
</dbReference>
<gene>
    <name evidence="6" type="ORF">GXW79_00270</name>
</gene>
<dbReference type="RefSeq" id="WP_211872208.1">
    <property type="nucleotide sequence ID" value="NZ_JAAEDH010000001.1"/>
</dbReference>
<evidence type="ECO:0000313" key="7">
    <source>
        <dbReference type="Proteomes" id="UP001196068"/>
    </source>
</evidence>
<reference evidence="6" key="2">
    <citation type="journal article" date="2021" name="Syst. Appl. Microbiol.">
        <title>Roseomonas hellenica sp. nov., isolated from roots of wild-growing Alkanna tinctoria.</title>
        <authorList>
            <person name="Rat A."/>
            <person name="Naranjo H.D."/>
            <person name="Lebbe L."/>
            <person name="Cnockaert M."/>
            <person name="Krigas N."/>
            <person name="Grigoriadou K."/>
            <person name="Maloupa E."/>
            <person name="Willems A."/>
        </authorList>
    </citation>
    <scope>NUCLEOTIDE SEQUENCE</scope>
    <source>
        <strain evidence="6">LMG 28251</strain>
    </source>
</reference>
<accession>A0AAF1KMI6</accession>
<dbReference type="PANTHER" id="PTHR13847:SF286">
    <property type="entry name" value="D-AMINO ACID DEHYDROGENASE"/>
    <property type="match status" value="1"/>
</dbReference>
<keyword evidence="7" id="KW-1185">Reference proteome</keyword>
<dbReference type="Pfam" id="PF01266">
    <property type="entry name" value="DAO"/>
    <property type="match status" value="1"/>
</dbReference>
<sequence>MPNRSPDIIIIGAGIIGLAHAYLAARAGKRVVVVERDAQANGASIRNFGFVTVTGQGAGATWERARRARNIWAEIAPLARIDVHHRGTLVAARRPEALAVLEEFSAGPMGEGCRLLRGAELPEPLRRDALAGALHSPHELRVESREAIPKLAAYLETMGVVFQWRTAVTAIAEGEVRTTGGAIAAKHIVVCPGTDITTLFGQSFAARGVTLCKLHMLRVADPGWRLPAAVMSDLGLHRYRGYHGASSLPALRARLAAEQPEALEHGVHLIVVQGADGSLVVGDSHHYSATPDPFQPGFVDDIILDELRRVLVIEPRVIERWIGVYPSGETDAFFETPLPGVRLVSVTSGTGASTGFGLAQEVLHDLMGLEYAT</sequence>
<dbReference type="InterPro" id="IPR036188">
    <property type="entry name" value="FAD/NAD-bd_sf"/>
</dbReference>
<dbReference type="GO" id="GO:0005737">
    <property type="term" value="C:cytoplasm"/>
    <property type="evidence" value="ECO:0007669"/>
    <property type="project" value="TreeGrafter"/>
</dbReference>
<dbReference type="PANTHER" id="PTHR13847">
    <property type="entry name" value="SARCOSINE DEHYDROGENASE-RELATED"/>
    <property type="match status" value="1"/>
</dbReference>